<gene>
    <name evidence="2" type="ORF">Vbra_8519</name>
</gene>
<feature type="region of interest" description="Disordered" evidence="1">
    <location>
        <begin position="142"/>
        <end position="175"/>
    </location>
</feature>
<feature type="region of interest" description="Disordered" evidence="1">
    <location>
        <begin position="811"/>
        <end position="866"/>
    </location>
</feature>
<feature type="region of interest" description="Disordered" evidence="1">
    <location>
        <begin position="286"/>
        <end position="312"/>
    </location>
</feature>
<protein>
    <submittedName>
        <fullName evidence="2">Uncharacterized protein</fullName>
    </submittedName>
</protein>
<dbReference type="PANTHER" id="PTHR33667">
    <property type="entry name" value="SI:DKEY-57N24.6"/>
    <property type="match status" value="1"/>
</dbReference>
<feature type="compositionally biased region" description="Acidic residues" evidence="1">
    <location>
        <begin position="544"/>
        <end position="562"/>
    </location>
</feature>
<feature type="compositionally biased region" description="Polar residues" evidence="1">
    <location>
        <begin position="1043"/>
        <end position="1053"/>
    </location>
</feature>
<feature type="region of interest" description="Disordered" evidence="1">
    <location>
        <begin position="352"/>
        <end position="430"/>
    </location>
</feature>
<evidence type="ECO:0000256" key="1">
    <source>
        <dbReference type="SAM" id="MobiDB-lite"/>
    </source>
</evidence>
<feature type="region of interest" description="Disordered" evidence="1">
    <location>
        <begin position="1258"/>
        <end position="1282"/>
    </location>
</feature>
<feature type="compositionally biased region" description="Basic and acidic residues" evidence="1">
    <location>
        <begin position="531"/>
        <end position="543"/>
    </location>
</feature>
<dbReference type="VEuPathDB" id="CryptoDB:Vbra_8519"/>
<feature type="region of interest" description="Disordered" evidence="1">
    <location>
        <begin position="531"/>
        <end position="578"/>
    </location>
</feature>
<reference evidence="2 3" key="1">
    <citation type="submission" date="2014-11" db="EMBL/GenBank/DDBJ databases">
        <authorList>
            <person name="Zhu J."/>
            <person name="Qi W."/>
            <person name="Song R."/>
        </authorList>
    </citation>
    <scope>NUCLEOTIDE SEQUENCE [LARGE SCALE GENOMIC DNA]</scope>
</reference>
<feature type="region of interest" description="Disordered" evidence="1">
    <location>
        <begin position="60"/>
        <end position="81"/>
    </location>
</feature>
<name>A0A0G4EYR9_VITBC</name>
<evidence type="ECO:0000313" key="2">
    <source>
        <dbReference type="EMBL" id="CEM04086.1"/>
    </source>
</evidence>
<dbReference type="PANTHER" id="PTHR33667:SF7">
    <property type="entry name" value="RIKEN CDNA 1810020O05 GENE"/>
    <property type="match status" value="1"/>
</dbReference>
<feature type="compositionally biased region" description="Basic and acidic residues" evidence="1">
    <location>
        <begin position="563"/>
        <end position="572"/>
    </location>
</feature>
<feature type="compositionally biased region" description="Basic and acidic residues" evidence="1">
    <location>
        <begin position="156"/>
        <end position="169"/>
    </location>
</feature>
<dbReference type="InParanoid" id="A0A0G4EYR9"/>
<dbReference type="Proteomes" id="UP000041254">
    <property type="component" value="Unassembled WGS sequence"/>
</dbReference>
<sequence length="1294" mass="144392">MAPKKAAAAPDGGDKPKDGVTLALFIRATFIEESPAAAAKCRLAFLNDSHECGALSSFEAVQPSQEDADETHEEAEGAEPAAASITCEFKKALPAMVVDEGKAAELAEAFLGFQLVLSEEGGERVIDEGMKVFAGPLLLAKGSAPDEGKDEDQGEEQEKGDMPLGERKGAVRSRPAQKTYLTEQVQGLVDIEYGICIEHPFDGPVLPPELHERLNPVLITIHTAHHLPLPSAKQDLPLLQQQANGAVPHSLDLWQPPHAVVTDPPMGFPETRLRTEGGRFTDPLFKTGQPTLHFPINRPSPPKGSPRSHLPVPSGSVVWEHGAIMFWGPERIDQHRLREELAMRTMRVEIYDRTPVPPPPPVDEEADEAEEEAPPPPVVEKGKAKGKAAPPPPPDKKAKKGKDKNHEPPPPVQQETKKETQPATNELPKISSHGLACVSLRPVLNPKVTQVKLRADIVPHRGNAKQRAQKGIFQGMATPFLLHDPSKTLKQVAGAAREREFAPPYLQNGSFLTLSIQLMHPLKTALQLDARETTADEETRGEEGQEGDEEEEEEEEGDEEGEEKQVEIKAEEPPLPPLLNATIRAAPKLEAAFERFNRAVFILDGRKTTIMRKILGFVAAQNAVAMGLSEGPSRALAVRQLTEEERSSPDLDIITGFVLLDRSTRLVVLEGLRSKALYRLMTEELPRDRPNRQKYTVLYNSEIGFSSRRYAAFDLQLKHLKIRGTLERLMRKPQIYDRKTAEAETIFETLQALCDLKRCDRIHAAKQNHLFPSVDALLLVQSNYGDFVSDNELQGGYDEPETQSVHGGAATAYMQSPRSPHSTVYGGGGPMSEISRRSPRKSVVSRSPREEEMDSDADQEGGEAETLTVKHKIRWKAPTESHNPTYEAHLERRKAEVPADVIERHRQDVAEMSSANAARWPAKEEPDLSFLEGREVFLYSSQKLNSGELQRDALRKRFQKKDKETLWTYSPEYNTQSFGMVDWKGLTFRDDVPGKVPHKLAWRFPKARPPQAFRQPPRDISDARRHELSTSWEENEWRAELQPPSQQRGAPFSVNTTESIPPHQPFGPSTIMWDEGHLFGPTSLFRSVHHPVDSLRGVQPAVKKGDEQQEPRPPMRMLLRQQLPSAADRFEGARKGPPEKTGLRFDLRRPPRALEKRFGVTGMHAPLEMPDREEPSILAKEPFEDPGGFDRTLRRSKKDSPHPWETLPRMPSPFLDPDVYDIVLSRPPHARGEEEQHFMTGTSLAAVADRDFDLYKPPKRTVLHKGPAAGRGPVTDEEKAWHPARWNLVTSEAA</sequence>
<feature type="region of interest" description="Disordered" evidence="1">
    <location>
        <begin position="1179"/>
        <end position="1211"/>
    </location>
</feature>
<accession>A0A0G4EYR9</accession>
<evidence type="ECO:0000313" key="3">
    <source>
        <dbReference type="Proteomes" id="UP000041254"/>
    </source>
</evidence>
<proteinExistence type="predicted"/>
<dbReference type="EMBL" id="CDMY01000347">
    <property type="protein sequence ID" value="CEM04086.1"/>
    <property type="molecule type" value="Genomic_DNA"/>
</dbReference>
<feature type="compositionally biased region" description="Acidic residues" evidence="1">
    <location>
        <begin position="851"/>
        <end position="863"/>
    </location>
</feature>
<feature type="compositionally biased region" description="Polar residues" evidence="1">
    <location>
        <begin position="813"/>
        <end position="822"/>
    </location>
</feature>
<dbReference type="STRING" id="1169540.A0A0G4EYR9"/>
<feature type="compositionally biased region" description="Basic and acidic residues" evidence="1">
    <location>
        <begin position="1016"/>
        <end position="1028"/>
    </location>
</feature>
<dbReference type="OrthoDB" id="188352at2759"/>
<keyword evidence="3" id="KW-1185">Reference proteome</keyword>
<feature type="compositionally biased region" description="Acidic residues" evidence="1">
    <location>
        <begin position="362"/>
        <end position="373"/>
    </location>
</feature>
<feature type="compositionally biased region" description="Acidic residues" evidence="1">
    <location>
        <begin position="66"/>
        <end position="77"/>
    </location>
</feature>
<feature type="region of interest" description="Disordered" evidence="1">
    <location>
        <begin position="1007"/>
        <end position="1053"/>
    </location>
</feature>
<organism evidence="2 3">
    <name type="scientific">Vitrella brassicaformis (strain CCMP3155)</name>
    <dbReference type="NCBI Taxonomy" id="1169540"/>
    <lineage>
        <taxon>Eukaryota</taxon>
        <taxon>Sar</taxon>
        <taxon>Alveolata</taxon>
        <taxon>Colpodellida</taxon>
        <taxon>Vitrellaceae</taxon>
        <taxon>Vitrella</taxon>
    </lineage>
</organism>